<dbReference type="EMBL" id="GL348714">
    <property type="protein sequence ID" value="EFH63647.1"/>
    <property type="molecule type" value="Genomic_DNA"/>
</dbReference>
<reference evidence="6" key="4">
    <citation type="journal article" date="2011" name="Nat. Genet.">
        <title>The Arabidopsis lyrata genome sequence and the basis of rapid genome size change.</title>
        <authorList>
            <person name="Hu T.T."/>
            <person name="Pattyn P."/>
            <person name="Bakker E.G."/>
            <person name="Cao J."/>
            <person name="Cheng J.-F."/>
            <person name="Clark R.M."/>
            <person name="Fahlgren N."/>
            <person name="Fawcett J.A."/>
            <person name="Grimwood J."/>
            <person name="Gundlach H."/>
            <person name="Haberer G."/>
            <person name="Hollister J.D."/>
            <person name="Ossowski S."/>
            <person name="Ottilar R.P."/>
            <person name="Salamov A.A."/>
            <person name="Schneeberger K."/>
            <person name="Spannagl M."/>
            <person name="Wang X."/>
            <person name="Yang L."/>
            <person name="Nasrallah M.E."/>
            <person name="Bergelson J."/>
            <person name="Carrington J.C."/>
            <person name="Gaut B.S."/>
            <person name="Schmutz J."/>
            <person name="Mayer K.F.X."/>
            <person name="Van de Peer Y."/>
            <person name="Grigoriev I.V."/>
            <person name="Nordborg M."/>
            <person name="Weigel D."/>
            <person name="Guo Y.-L."/>
        </authorList>
    </citation>
    <scope>NUCLEOTIDE SEQUENCE [LARGE SCALE GENOMIC DNA]</scope>
    <source>
        <strain evidence="6">cv. MN47</strain>
    </source>
</reference>
<evidence type="ECO:0000313" key="6">
    <source>
        <dbReference type="Proteomes" id="UP000008694"/>
    </source>
</evidence>
<keyword evidence="6" id="KW-1185">Reference proteome</keyword>
<protein>
    <submittedName>
        <fullName evidence="5">Predicted protein</fullName>
    </submittedName>
</protein>
<dbReference type="EMBL" id="GL348719">
    <property type="protein sequence ID" value="EFH46253.1"/>
    <property type="molecule type" value="Genomic_DNA"/>
</dbReference>
<gene>
    <name evidence="5" type="ORF">ARALYDRAFT_894330</name>
    <name evidence="4" type="ORF">ARALYDRAFT_895020</name>
    <name evidence="2" type="ORF">ARALYDRAFT_914736</name>
    <name evidence="3" type="ORF">ARALYDRAFT_915543</name>
</gene>
<dbReference type="Gramene" id="scaffold_201404.1">
    <property type="protein sequence ID" value="scaffold_201404.1"/>
    <property type="gene ID" value="scaffold_201404.1"/>
</dbReference>
<dbReference type="AlphaFoldDB" id="D7KU96"/>
<proteinExistence type="predicted"/>
<reference evidence="5" key="3">
    <citation type="submission" date="2010-06" db="EMBL/GenBank/DDBJ databases">
        <title>The basis of rapid genome size change in Arabidopsis.</title>
        <authorList>
            <consortium name="US DOE Joint Genome Institute (JGI-PGF)"/>
            <person name="Bakker E."/>
            <person name="Bergelson J."/>
            <person name="Cheng J.Fang."/>
            <person name="Clark R.M."/>
            <person name="Fawcett J."/>
            <person name="Gaut B."/>
            <person name="Grigoriev I."/>
            <person name="Gundlach H."/>
            <person name="Guo Y."/>
            <person name="Haberer G."/>
            <person name="Hollister J."/>
            <person name="Hu T.T."/>
            <person name="Mayer K.F.X."/>
            <person name="Nasrallah J."/>
            <person name="Nordborg M."/>
            <person name="Otillar R."/>
            <person name="Pattyn P."/>
            <person name="Schmutz J."/>
            <person name="Spannagl M."/>
            <person name="van de Peer Y."/>
            <person name="Wang X."/>
            <person name="Weigel D."/>
            <person name="Yang L."/>
        </authorList>
    </citation>
    <scope>NUCLEOTIDE SEQUENCE</scope>
</reference>
<dbReference type="EMBL" id="GL348714">
    <property type="protein sequence ID" value="EFH64783.1"/>
    <property type="molecule type" value="Genomic_DNA"/>
</dbReference>
<evidence type="ECO:0000313" key="4">
    <source>
        <dbReference type="EMBL" id="EFH63647.1"/>
    </source>
</evidence>
<evidence type="ECO:0000256" key="1">
    <source>
        <dbReference type="SAM" id="MobiDB-lite"/>
    </source>
</evidence>
<evidence type="ECO:0000313" key="2">
    <source>
        <dbReference type="EMBL" id="EFH46253.1"/>
    </source>
</evidence>
<evidence type="ECO:0000313" key="3">
    <source>
        <dbReference type="EMBL" id="EFH46623.1"/>
    </source>
</evidence>
<feature type="region of interest" description="Disordered" evidence="1">
    <location>
        <begin position="44"/>
        <end position="65"/>
    </location>
</feature>
<dbReference type="Gramene" id="scaffold_702478.1">
    <property type="protein sequence ID" value="scaffold_702478.1"/>
    <property type="gene ID" value="scaffold_702478.1"/>
</dbReference>
<sequence>MITKHLLRFLQCKTDHDSDNGNSGQHHVRQRILGQAKLLNPMPTNPLWLSLSPSKPKSPLLRPRS</sequence>
<dbReference type="Proteomes" id="UP000008694">
    <property type="component" value="Unassembled WGS sequence"/>
</dbReference>
<accession>D7KU96</accession>
<dbReference type="EMBL" id="GL348719">
    <property type="protein sequence ID" value="EFH46623.1"/>
    <property type="molecule type" value="Genomic_DNA"/>
</dbReference>
<name>D7KU96_ARALL</name>
<dbReference type="Gramene" id="scaffold_703285.1">
    <property type="protein sequence ID" value="scaffold_703285.1"/>
    <property type="gene ID" value="scaffold_703285.1"/>
</dbReference>
<reference evidence="2" key="2">
    <citation type="submission" date="2010-06" db="EMBL/GenBank/DDBJ databases">
        <title>The basis of rapid genome size change in Arabidopsis.</title>
        <authorList>
            <person name="Bakker E."/>
            <person name="Bergelson J."/>
            <person name="Cheng J.F."/>
            <person name="Clark R.M."/>
            <person name="Fawcett J."/>
            <person name="Gaut B."/>
            <person name="Grigoriev I."/>
            <person name="Gundlach H."/>
            <person name="Guo Y."/>
            <person name="Haberer G."/>
            <person name="Hollister J."/>
            <person name="Hu T.T."/>
            <person name="Mayer K.F.X."/>
            <person name="Nasrallah J."/>
            <person name="Nordborg M."/>
            <person name="Otillar R."/>
            <person name="Pattyn P."/>
            <person name="Schmutz J."/>
            <person name="Spannagl M."/>
            <person name="van de Peer Y."/>
            <person name="Wang X."/>
            <person name="Weigel D."/>
            <person name="Yang L."/>
        </authorList>
    </citation>
    <scope>NUCLEOTIDE SEQUENCE</scope>
</reference>
<evidence type="ECO:0000313" key="5">
    <source>
        <dbReference type="EMBL" id="EFH64783.1"/>
    </source>
</evidence>
<dbReference type="HOGENOM" id="CLU_2852693_0_0_1"/>
<feature type="compositionally biased region" description="Low complexity" evidence="1">
    <location>
        <begin position="46"/>
        <end position="65"/>
    </location>
</feature>
<reference evidence="5" key="1">
    <citation type="submission" date="2009-11" db="EMBL/GenBank/DDBJ databases">
        <authorList>
            <consortium name="US DOE Joint Genome Institute (JGI-PGF)"/>
            <person name="Ottilar R."/>
            <person name="Schmutz J."/>
            <person name="Salamov A."/>
            <person name="Cheng J.F."/>
            <person name="Lucas S."/>
            <person name="Pitluck S."/>
            <person name="Gundlach H."/>
            <person name="Guo Y."/>
            <person name="Haberer G."/>
            <person name="Nasrallah J."/>
            <person name="Mayer K.F.X."/>
            <person name="van de Peer Y."/>
            <person name="Weigel D."/>
            <person name="Grigoriev I.V."/>
        </authorList>
    </citation>
    <scope>NUCLEOTIDE SEQUENCE</scope>
</reference>
<organism evidence="6">
    <name type="scientific">Arabidopsis lyrata subsp. lyrata</name>
    <name type="common">Lyre-leaved rock-cress</name>
    <dbReference type="NCBI Taxonomy" id="81972"/>
    <lineage>
        <taxon>Eukaryota</taxon>
        <taxon>Viridiplantae</taxon>
        <taxon>Streptophyta</taxon>
        <taxon>Embryophyta</taxon>
        <taxon>Tracheophyta</taxon>
        <taxon>Spermatophyta</taxon>
        <taxon>Magnoliopsida</taxon>
        <taxon>eudicotyledons</taxon>
        <taxon>Gunneridae</taxon>
        <taxon>Pentapetalae</taxon>
        <taxon>rosids</taxon>
        <taxon>malvids</taxon>
        <taxon>Brassicales</taxon>
        <taxon>Brassicaceae</taxon>
        <taxon>Camelineae</taxon>
        <taxon>Arabidopsis</taxon>
    </lineage>
</organism>
<dbReference type="Gramene" id="scaffold_202094.1">
    <property type="protein sequence ID" value="scaffold_202094.1"/>
    <property type="gene ID" value="scaffold_202094.1"/>
</dbReference>